<evidence type="ECO:0000313" key="5">
    <source>
        <dbReference type="Proteomes" id="UP000553957"/>
    </source>
</evidence>
<dbReference type="Proteomes" id="UP000534306">
    <property type="component" value="Unassembled WGS sequence"/>
</dbReference>
<proteinExistence type="predicted"/>
<evidence type="ECO:0000313" key="2">
    <source>
        <dbReference type="EMBL" id="MBB6567127.1"/>
    </source>
</evidence>
<evidence type="ECO:0000256" key="1">
    <source>
        <dbReference type="SAM" id="Phobius"/>
    </source>
</evidence>
<name>A0A7Y4L5M8_9ACTN</name>
<sequence length="107" mass="11389">MSYLNQPPAGCGCGREVRQPWRSRDSAYSPASFIGGLIWLALGVGSLIGGWTIFGLAVLGVLAALVLGALIVQGRRGHRGGCLVGRAFWFGIAVPGLPLRVAYWFNF</sequence>
<dbReference type="RefSeq" id="WP_171678075.1">
    <property type="nucleotide sequence ID" value="NZ_BAAAGT010000008.1"/>
</dbReference>
<evidence type="ECO:0000313" key="3">
    <source>
        <dbReference type="EMBL" id="NOL44844.1"/>
    </source>
</evidence>
<keyword evidence="4" id="KW-1185">Reference proteome</keyword>
<comment type="caution">
    <text evidence="3">The sequence shown here is derived from an EMBL/GenBank/DDBJ whole genome shotgun (WGS) entry which is preliminary data.</text>
</comment>
<reference evidence="2 5" key="2">
    <citation type="submission" date="2020-08" db="EMBL/GenBank/DDBJ databases">
        <title>Sequencing the genomes of 1000 actinobacteria strains.</title>
        <authorList>
            <person name="Klenk H.-P."/>
        </authorList>
    </citation>
    <scope>NUCLEOTIDE SEQUENCE [LARGE SCALE GENOMIC DNA]</scope>
    <source>
        <strain evidence="2 5">DSM 15626</strain>
    </source>
</reference>
<keyword evidence="1" id="KW-1133">Transmembrane helix</keyword>
<organism evidence="3 4">
    <name type="scientific">Kribbella sandramycini</name>
    <dbReference type="NCBI Taxonomy" id="60450"/>
    <lineage>
        <taxon>Bacteria</taxon>
        <taxon>Bacillati</taxon>
        <taxon>Actinomycetota</taxon>
        <taxon>Actinomycetes</taxon>
        <taxon>Propionibacteriales</taxon>
        <taxon>Kribbellaceae</taxon>
        <taxon>Kribbella</taxon>
    </lineage>
</organism>
<keyword evidence="1" id="KW-0472">Membrane</keyword>
<dbReference type="EMBL" id="JACHKF010000001">
    <property type="protein sequence ID" value="MBB6567127.1"/>
    <property type="molecule type" value="Genomic_DNA"/>
</dbReference>
<dbReference type="EMBL" id="JABJRC010000009">
    <property type="protein sequence ID" value="NOL44844.1"/>
    <property type="molecule type" value="Genomic_DNA"/>
</dbReference>
<dbReference type="Proteomes" id="UP000553957">
    <property type="component" value="Unassembled WGS sequence"/>
</dbReference>
<feature type="transmembrane region" description="Helical" evidence="1">
    <location>
        <begin position="51"/>
        <end position="71"/>
    </location>
</feature>
<protein>
    <submittedName>
        <fullName evidence="3">Uncharacterized protein</fullName>
    </submittedName>
</protein>
<evidence type="ECO:0000313" key="4">
    <source>
        <dbReference type="Proteomes" id="UP000534306"/>
    </source>
</evidence>
<accession>A0A7Y4L5M8</accession>
<reference evidence="3 4" key="1">
    <citation type="submission" date="2020-05" db="EMBL/GenBank/DDBJ databases">
        <title>Genome sequence of Kribbella sandramycini ATCC 39419.</title>
        <authorList>
            <person name="Maclea K.S."/>
            <person name="Fair J.L."/>
        </authorList>
    </citation>
    <scope>NUCLEOTIDE SEQUENCE [LARGE SCALE GENOMIC DNA]</scope>
    <source>
        <strain evidence="3 4">ATCC 39419</strain>
    </source>
</reference>
<keyword evidence="1" id="KW-0812">Transmembrane</keyword>
<gene>
    <name evidence="2" type="ORF">HNR71_002764</name>
    <name evidence="3" type="ORF">HPO96_31795</name>
</gene>
<feature type="transmembrane region" description="Helical" evidence="1">
    <location>
        <begin position="83"/>
        <end position="105"/>
    </location>
</feature>
<dbReference type="AlphaFoldDB" id="A0A7Y4L5M8"/>